<dbReference type="GO" id="GO:0005634">
    <property type="term" value="C:nucleus"/>
    <property type="evidence" value="ECO:0007669"/>
    <property type="project" value="UniProtKB-SubCell"/>
</dbReference>
<gene>
    <name evidence="10" type="ORF">O0I10_006389</name>
</gene>
<evidence type="ECO:0000313" key="11">
    <source>
        <dbReference type="Proteomes" id="UP001234581"/>
    </source>
</evidence>
<proteinExistence type="inferred from homology"/>
<reference evidence="10 11" key="1">
    <citation type="submission" date="2023-03" db="EMBL/GenBank/DDBJ databases">
        <title>Genome sequence of Lichtheimia ornata CBS 291.66.</title>
        <authorList>
            <person name="Mohabir J.T."/>
            <person name="Shea T.P."/>
            <person name="Kurbessoian T."/>
            <person name="Berby B."/>
            <person name="Fontaine J."/>
            <person name="Livny J."/>
            <person name="Gnirke A."/>
            <person name="Stajich J.E."/>
            <person name="Cuomo C.A."/>
        </authorList>
    </citation>
    <scope>NUCLEOTIDE SEQUENCE [LARGE SCALE GENOMIC DNA]</scope>
    <source>
        <strain evidence="10">CBS 291.66</strain>
    </source>
</reference>
<dbReference type="Proteomes" id="UP001234581">
    <property type="component" value="Unassembled WGS sequence"/>
</dbReference>
<dbReference type="GO" id="GO:0001522">
    <property type="term" value="P:pseudouridine synthesis"/>
    <property type="evidence" value="ECO:0007669"/>
    <property type="project" value="InterPro"/>
</dbReference>
<evidence type="ECO:0000256" key="7">
    <source>
        <dbReference type="ARBA" id="ARBA00022884"/>
    </source>
</evidence>
<dbReference type="AlphaFoldDB" id="A0AAD7XYT3"/>
<dbReference type="GO" id="GO:0006364">
    <property type="term" value="P:rRNA processing"/>
    <property type="evidence" value="ECO:0007669"/>
    <property type="project" value="UniProtKB-KW"/>
</dbReference>
<dbReference type="InterPro" id="IPR009000">
    <property type="entry name" value="Transl_B-barrel_sf"/>
</dbReference>
<organism evidence="10 11">
    <name type="scientific">Lichtheimia ornata</name>
    <dbReference type="NCBI Taxonomy" id="688661"/>
    <lineage>
        <taxon>Eukaryota</taxon>
        <taxon>Fungi</taxon>
        <taxon>Fungi incertae sedis</taxon>
        <taxon>Mucoromycota</taxon>
        <taxon>Mucoromycotina</taxon>
        <taxon>Mucoromycetes</taxon>
        <taxon>Mucorales</taxon>
        <taxon>Lichtheimiaceae</taxon>
        <taxon>Lichtheimia</taxon>
    </lineage>
</organism>
<keyword evidence="5" id="KW-0698">rRNA processing</keyword>
<comment type="subcellular location">
    <subcellularLocation>
        <location evidence="1">Nucleus</location>
    </subcellularLocation>
</comment>
<feature type="region of interest" description="Disordered" evidence="9">
    <location>
        <begin position="323"/>
        <end position="443"/>
    </location>
</feature>
<protein>
    <recommendedName>
        <fullName evidence="3">H/ACA ribonucleoprotein complex non-core subunit NAF1</fullName>
    </recommendedName>
</protein>
<evidence type="ECO:0000256" key="9">
    <source>
        <dbReference type="SAM" id="MobiDB-lite"/>
    </source>
</evidence>
<keyword evidence="6" id="KW-0597">Phosphoprotein</keyword>
<comment type="similarity">
    <text evidence="2">Belongs to the NAF1 family.</text>
</comment>
<evidence type="ECO:0000256" key="3">
    <source>
        <dbReference type="ARBA" id="ARBA00021438"/>
    </source>
</evidence>
<keyword evidence="7" id="KW-0694">RNA-binding</keyword>
<dbReference type="PANTHER" id="PTHR31633">
    <property type="entry name" value="H/ACA RIBONUCLEOPROTEIN COMPLEX NON-CORE SUBUNIT NAF1"/>
    <property type="match status" value="1"/>
</dbReference>
<accession>A0AAD7XYT3</accession>
<feature type="compositionally biased region" description="Polar residues" evidence="9">
    <location>
        <begin position="16"/>
        <end position="29"/>
    </location>
</feature>
<feature type="compositionally biased region" description="Low complexity" evidence="9">
    <location>
        <begin position="429"/>
        <end position="443"/>
    </location>
</feature>
<feature type="compositionally biased region" description="Acidic residues" evidence="9">
    <location>
        <begin position="72"/>
        <end position="91"/>
    </location>
</feature>
<dbReference type="SUPFAM" id="SSF50447">
    <property type="entry name" value="Translation proteins"/>
    <property type="match status" value="1"/>
</dbReference>
<evidence type="ECO:0000256" key="5">
    <source>
        <dbReference type="ARBA" id="ARBA00022552"/>
    </source>
</evidence>
<dbReference type="GO" id="GO:0005732">
    <property type="term" value="C:sno(s)RNA-containing ribonucleoprotein complex"/>
    <property type="evidence" value="ECO:0007669"/>
    <property type="project" value="InterPro"/>
</dbReference>
<evidence type="ECO:0000256" key="4">
    <source>
        <dbReference type="ARBA" id="ARBA00022517"/>
    </source>
</evidence>
<keyword evidence="4" id="KW-0690">Ribosome biogenesis</keyword>
<dbReference type="Pfam" id="PF04410">
    <property type="entry name" value="Gar1"/>
    <property type="match status" value="1"/>
</dbReference>
<dbReference type="GO" id="GO:0003723">
    <property type="term" value="F:RNA binding"/>
    <property type="evidence" value="ECO:0007669"/>
    <property type="project" value="UniProtKB-KW"/>
</dbReference>
<dbReference type="RefSeq" id="XP_058342774.1">
    <property type="nucleotide sequence ID" value="XM_058486417.1"/>
</dbReference>
<dbReference type="GeneID" id="83213800"/>
<evidence type="ECO:0000256" key="1">
    <source>
        <dbReference type="ARBA" id="ARBA00004123"/>
    </source>
</evidence>
<evidence type="ECO:0000256" key="2">
    <source>
        <dbReference type="ARBA" id="ARBA00009801"/>
    </source>
</evidence>
<dbReference type="InterPro" id="IPR038664">
    <property type="entry name" value="Gar1/Naf1_Cbf5-bd_sf"/>
</dbReference>
<keyword evidence="11" id="KW-1185">Reference proteome</keyword>
<dbReference type="InterPro" id="IPR040309">
    <property type="entry name" value="Naf1"/>
</dbReference>
<feature type="compositionally biased region" description="Low complexity" evidence="9">
    <location>
        <begin position="398"/>
        <end position="418"/>
    </location>
</feature>
<feature type="region of interest" description="Disordered" evidence="9">
    <location>
        <begin position="231"/>
        <end position="309"/>
    </location>
</feature>
<dbReference type="PANTHER" id="PTHR31633:SF1">
    <property type="entry name" value="H_ACA RIBONUCLEOPROTEIN COMPLEX NON-CORE SUBUNIT NAF1"/>
    <property type="match status" value="1"/>
</dbReference>
<dbReference type="GO" id="GO:0000493">
    <property type="term" value="P:box H/ACA snoRNP assembly"/>
    <property type="evidence" value="ECO:0007669"/>
    <property type="project" value="InterPro"/>
</dbReference>
<sequence>MDKDIQIANAHAQPSVPDQAQNEASTAMQVDTDHVKETSTTTAAADPAQVPEAENDALDQAIAGEKAAGDYDSSDLDSSSDDDSSDDDDDDQQQRQQHVPAYSDEEDNGNMPLKTHNEISNFVVEKPDFVINENTTVNRVGVIMEIIDKAIIVQSDPSMNMALDMGTLFAYEDRQVMGEVFETFGPVSKPFYSILYNSSDEIDKERAVVGAPVYYVPSYSRTQVVPTDELKRQKGTDASNAFDEEINESEQEFSDDEQEMTFRRLQKQKKSGKFVSNETEAVVPERGNRAKRPKKQQRAPLLKTHKFADEPADDFDSMLAAYEKSQPAPPSRAIQSYEDISTPPPRQMQSYNDLDTALSQPPSFPQQQQPQASTAPVTQATPSYQTPEELVRALFGTQPKQQQQQPSSSSATPASNEPAPAPGSARAVLLQMLNEQQQQKQSQ</sequence>
<dbReference type="Gene3D" id="2.40.10.230">
    <property type="entry name" value="Probable tRNA pseudouridine synthase domain"/>
    <property type="match status" value="1"/>
</dbReference>
<feature type="region of interest" description="Disordered" evidence="9">
    <location>
        <begin position="1"/>
        <end position="113"/>
    </location>
</feature>
<feature type="compositionally biased region" description="Low complexity" evidence="9">
    <location>
        <begin position="359"/>
        <end position="383"/>
    </location>
</feature>
<evidence type="ECO:0000313" key="10">
    <source>
        <dbReference type="EMBL" id="KAJ8657861.1"/>
    </source>
</evidence>
<dbReference type="EMBL" id="JARTCD010000028">
    <property type="protein sequence ID" value="KAJ8657861.1"/>
    <property type="molecule type" value="Genomic_DNA"/>
</dbReference>
<comment type="caution">
    <text evidence="10">The sequence shown here is derived from an EMBL/GenBank/DDBJ whole genome shotgun (WGS) entry which is preliminary data.</text>
</comment>
<evidence type="ECO:0000256" key="6">
    <source>
        <dbReference type="ARBA" id="ARBA00022553"/>
    </source>
</evidence>
<dbReference type="InterPro" id="IPR007504">
    <property type="entry name" value="H/ACA_rnp_Gar1/Naf1"/>
</dbReference>
<name>A0AAD7XYT3_9FUNG</name>
<keyword evidence="8" id="KW-0539">Nucleus</keyword>
<evidence type="ECO:0000256" key="8">
    <source>
        <dbReference type="ARBA" id="ARBA00023242"/>
    </source>
</evidence>
<feature type="compositionally biased region" description="Acidic residues" evidence="9">
    <location>
        <begin position="242"/>
        <end position="259"/>
    </location>
</feature>